<dbReference type="EMBL" id="CACRXK020000028">
    <property type="protein sequence ID" value="CAB3977079.1"/>
    <property type="molecule type" value="Genomic_DNA"/>
</dbReference>
<accession>A0A7D9H989</accession>
<dbReference type="OrthoDB" id="775972at2759"/>
<proteinExistence type="predicted"/>
<keyword evidence="2" id="KW-1185">Reference proteome</keyword>
<gene>
    <name evidence="1" type="ORF">PACLA_8A050911</name>
</gene>
<protein>
    <submittedName>
        <fullName evidence="1">Uncharacterized protein</fullName>
    </submittedName>
</protein>
<dbReference type="Pfam" id="PF07727">
    <property type="entry name" value="RVT_2"/>
    <property type="match status" value="1"/>
</dbReference>
<dbReference type="AlphaFoldDB" id="A0A7D9H989"/>
<dbReference type="InterPro" id="IPR013103">
    <property type="entry name" value="RVT_2"/>
</dbReference>
<sequence length="78" mass="8854">MNDNNQVGAFNGEYSNEWKNAMQSEYNSLLANNTWELVPPPENKNVIGSKWVYKVKRNADGSVERFKGRLVAQGYAQS</sequence>
<evidence type="ECO:0000313" key="2">
    <source>
        <dbReference type="Proteomes" id="UP001152795"/>
    </source>
</evidence>
<evidence type="ECO:0000313" key="1">
    <source>
        <dbReference type="EMBL" id="CAB3977079.1"/>
    </source>
</evidence>
<name>A0A7D9H989_PARCT</name>
<organism evidence="1 2">
    <name type="scientific">Paramuricea clavata</name>
    <name type="common">Red gorgonian</name>
    <name type="synonym">Violescent sea-whip</name>
    <dbReference type="NCBI Taxonomy" id="317549"/>
    <lineage>
        <taxon>Eukaryota</taxon>
        <taxon>Metazoa</taxon>
        <taxon>Cnidaria</taxon>
        <taxon>Anthozoa</taxon>
        <taxon>Octocorallia</taxon>
        <taxon>Malacalcyonacea</taxon>
        <taxon>Plexauridae</taxon>
        <taxon>Paramuricea</taxon>
    </lineage>
</organism>
<comment type="caution">
    <text evidence="1">The sequence shown here is derived from an EMBL/GenBank/DDBJ whole genome shotgun (WGS) entry which is preliminary data.</text>
</comment>
<reference evidence="1" key="1">
    <citation type="submission" date="2020-04" db="EMBL/GenBank/DDBJ databases">
        <authorList>
            <person name="Alioto T."/>
            <person name="Alioto T."/>
            <person name="Gomez Garrido J."/>
        </authorList>
    </citation>
    <scope>NUCLEOTIDE SEQUENCE</scope>
    <source>
        <strain evidence="1">A484AB</strain>
    </source>
</reference>
<dbReference type="Proteomes" id="UP001152795">
    <property type="component" value="Unassembled WGS sequence"/>
</dbReference>